<organism evidence="11 12">
    <name type="scientific">Flavimobilis marinus</name>
    <dbReference type="NCBI Taxonomy" id="285351"/>
    <lineage>
        <taxon>Bacteria</taxon>
        <taxon>Bacillati</taxon>
        <taxon>Actinomycetota</taxon>
        <taxon>Actinomycetes</taxon>
        <taxon>Micrococcales</taxon>
        <taxon>Jonesiaceae</taxon>
        <taxon>Flavimobilis</taxon>
    </lineage>
</organism>
<dbReference type="NCBIfam" id="TIGR01216">
    <property type="entry name" value="ATP_synt_epsi"/>
    <property type="match status" value="1"/>
</dbReference>
<dbReference type="AlphaFoldDB" id="A0A1I2HPT0"/>
<feature type="domain" description="ATP synthase F1 complex delta/epsilon subunit N-terminal" evidence="10">
    <location>
        <begin position="4"/>
        <end position="82"/>
    </location>
</feature>
<sequence>MAELDVELVAADRSVWSGAARAVNAPASEGQVGILPGHTPLLALLKGGVVHVTPTSGAALDFTVTGGFLSVDADRVTIVADSVETGRTPA</sequence>
<keyword evidence="3 8" id="KW-0813">Transport</keyword>
<dbReference type="GO" id="GO:0005886">
    <property type="term" value="C:plasma membrane"/>
    <property type="evidence" value="ECO:0007669"/>
    <property type="project" value="UniProtKB-SubCell"/>
</dbReference>
<dbReference type="PANTHER" id="PTHR13822:SF10">
    <property type="entry name" value="ATP SYNTHASE EPSILON CHAIN, CHLOROPLASTIC"/>
    <property type="match status" value="1"/>
</dbReference>
<keyword evidence="12" id="KW-1185">Reference proteome</keyword>
<dbReference type="CDD" id="cd12152">
    <property type="entry name" value="F1-ATPase_delta"/>
    <property type="match status" value="1"/>
</dbReference>
<evidence type="ECO:0000256" key="4">
    <source>
        <dbReference type="ARBA" id="ARBA00023065"/>
    </source>
</evidence>
<evidence type="ECO:0000256" key="3">
    <source>
        <dbReference type="ARBA" id="ARBA00022448"/>
    </source>
</evidence>
<dbReference type="InterPro" id="IPR036771">
    <property type="entry name" value="ATPsynth_dsu/esu_N"/>
</dbReference>
<comment type="similarity">
    <text evidence="2 8 9">Belongs to the ATPase epsilon chain family.</text>
</comment>
<keyword evidence="8" id="KW-0375">Hydrogen ion transport</keyword>
<dbReference type="OrthoDB" id="9791445at2"/>
<comment type="function">
    <text evidence="8">Produces ATP from ADP in the presence of a proton gradient across the membrane.</text>
</comment>
<dbReference type="HAMAP" id="MF_00530">
    <property type="entry name" value="ATP_synth_epsil_bac"/>
    <property type="match status" value="1"/>
</dbReference>
<name>A0A1I2HPT0_9MICO</name>
<evidence type="ECO:0000256" key="2">
    <source>
        <dbReference type="ARBA" id="ARBA00005712"/>
    </source>
</evidence>
<dbReference type="GO" id="GO:0046933">
    <property type="term" value="F:proton-transporting ATP synthase activity, rotational mechanism"/>
    <property type="evidence" value="ECO:0007669"/>
    <property type="project" value="UniProtKB-UniRule"/>
</dbReference>
<dbReference type="InterPro" id="IPR020546">
    <property type="entry name" value="ATP_synth_F1_dsu/esu_N"/>
</dbReference>
<keyword evidence="8" id="KW-1003">Cell membrane</keyword>
<protein>
    <recommendedName>
        <fullName evidence="8">ATP synthase epsilon chain</fullName>
    </recommendedName>
    <alternativeName>
        <fullName evidence="8">ATP synthase F1 sector epsilon subunit</fullName>
    </alternativeName>
    <alternativeName>
        <fullName evidence="8">F-ATPase epsilon subunit</fullName>
    </alternativeName>
</protein>
<dbReference type="Gene3D" id="2.60.15.10">
    <property type="entry name" value="F0F1 ATP synthase delta/epsilon subunit, N-terminal"/>
    <property type="match status" value="1"/>
</dbReference>
<dbReference type="STRING" id="285351.SAMN04488035_2414"/>
<dbReference type="GO" id="GO:0005524">
    <property type="term" value="F:ATP binding"/>
    <property type="evidence" value="ECO:0007669"/>
    <property type="project" value="UniProtKB-UniRule"/>
</dbReference>
<gene>
    <name evidence="8" type="primary">atpC</name>
    <name evidence="11" type="ORF">SAMN04488035_2414</name>
</gene>
<evidence type="ECO:0000313" key="12">
    <source>
        <dbReference type="Proteomes" id="UP000198520"/>
    </source>
</evidence>
<accession>A0A1I2HPT0</accession>
<reference evidence="12" key="1">
    <citation type="submission" date="2016-10" db="EMBL/GenBank/DDBJ databases">
        <authorList>
            <person name="Varghese N."/>
            <person name="Submissions S."/>
        </authorList>
    </citation>
    <scope>NUCLEOTIDE SEQUENCE [LARGE SCALE GENOMIC DNA]</scope>
    <source>
        <strain evidence="12">DSM 19083</strain>
    </source>
</reference>
<dbReference type="PANTHER" id="PTHR13822">
    <property type="entry name" value="ATP SYNTHASE DELTA/EPSILON CHAIN"/>
    <property type="match status" value="1"/>
</dbReference>
<evidence type="ECO:0000256" key="1">
    <source>
        <dbReference type="ARBA" id="ARBA00004202"/>
    </source>
</evidence>
<proteinExistence type="inferred from homology"/>
<keyword evidence="5 8" id="KW-0472">Membrane</keyword>
<dbReference type="Pfam" id="PF02823">
    <property type="entry name" value="ATP-synt_DE_N"/>
    <property type="match status" value="1"/>
</dbReference>
<evidence type="ECO:0000313" key="11">
    <source>
        <dbReference type="EMBL" id="SFF30361.1"/>
    </source>
</evidence>
<evidence type="ECO:0000256" key="8">
    <source>
        <dbReference type="HAMAP-Rule" id="MF_00530"/>
    </source>
</evidence>
<dbReference type="GO" id="GO:0045259">
    <property type="term" value="C:proton-transporting ATP synthase complex"/>
    <property type="evidence" value="ECO:0007669"/>
    <property type="project" value="UniProtKB-KW"/>
</dbReference>
<dbReference type="SUPFAM" id="SSF51344">
    <property type="entry name" value="Epsilon subunit of F1F0-ATP synthase N-terminal domain"/>
    <property type="match status" value="1"/>
</dbReference>
<keyword evidence="7 8" id="KW-0066">ATP synthesis</keyword>
<keyword evidence="4 8" id="KW-0406">Ion transport</keyword>
<dbReference type="Proteomes" id="UP000198520">
    <property type="component" value="Unassembled WGS sequence"/>
</dbReference>
<evidence type="ECO:0000256" key="5">
    <source>
        <dbReference type="ARBA" id="ARBA00023136"/>
    </source>
</evidence>
<evidence type="ECO:0000256" key="9">
    <source>
        <dbReference type="RuleBase" id="RU003656"/>
    </source>
</evidence>
<dbReference type="InterPro" id="IPR001469">
    <property type="entry name" value="ATP_synth_F1_dsu/esu"/>
</dbReference>
<comment type="subunit">
    <text evidence="8 9">F-type ATPases have 2 components, CF(1) - the catalytic core - and CF(0) - the membrane proton channel. CF(1) has five subunits: alpha(3), beta(3), gamma(1), delta(1), epsilon(1). CF(0) has three main subunits: a, b and c.</text>
</comment>
<evidence type="ECO:0000256" key="7">
    <source>
        <dbReference type="ARBA" id="ARBA00023310"/>
    </source>
</evidence>
<evidence type="ECO:0000256" key="6">
    <source>
        <dbReference type="ARBA" id="ARBA00023196"/>
    </source>
</evidence>
<comment type="subcellular location">
    <subcellularLocation>
        <location evidence="1 8">Cell membrane</location>
        <topology evidence="1 8">Peripheral membrane protein</topology>
    </subcellularLocation>
</comment>
<evidence type="ECO:0000259" key="10">
    <source>
        <dbReference type="Pfam" id="PF02823"/>
    </source>
</evidence>
<keyword evidence="6 8" id="KW-0139">CF(1)</keyword>
<dbReference type="RefSeq" id="WP_093379116.1">
    <property type="nucleotide sequence ID" value="NZ_BNAN01000004.1"/>
</dbReference>
<dbReference type="NCBIfam" id="NF009977">
    <property type="entry name" value="PRK13442.1"/>
    <property type="match status" value="1"/>
</dbReference>
<dbReference type="EMBL" id="FONZ01000004">
    <property type="protein sequence ID" value="SFF30361.1"/>
    <property type="molecule type" value="Genomic_DNA"/>
</dbReference>